<evidence type="ECO:0000256" key="5">
    <source>
        <dbReference type="SAM" id="MobiDB-lite"/>
    </source>
</evidence>
<dbReference type="PANTHER" id="PTHR37422:SF13">
    <property type="entry name" value="LIPOPOLYSACCHARIDE BIOSYNTHESIS PROTEIN PA4999-RELATED"/>
    <property type="match status" value="1"/>
</dbReference>
<protein>
    <submittedName>
        <fullName evidence="8">O-antigen ligase family protein</fullName>
    </submittedName>
</protein>
<feature type="region of interest" description="Disordered" evidence="5">
    <location>
        <begin position="423"/>
        <end position="448"/>
    </location>
</feature>
<feature type="transmembrane region" description="Helical" evidence="6">
    <location>
        <begin position="125"/>
        <end position="144"/>
    </location>
</feature>
<sequence length="448" mass="46874">MTPQEQTLARFLERAALLTLATFVAWGPLAQGSTFPGGRAGLSVLGLLTGGFYLAATLLSRDPARPWRSAWAGCLWALLGWVGLSVMRAPPGAAPQGVLLASVMLAAFSARGLLVTPRRRQAFGVWLLTVAVAMAAYVVVQHLSGGWTLQVDPDTLSGTYYHPSHYTGFVTLALPVCVWALFQGPAWWLRAAGLGAGLVLTGSLLYTNSSSLPTALFAAALAGVMAVWRRHRLLGQMAAVALLAGVGAGVWLLATPQGRHALDGLMGGIQTKSVDRFLIERGKLWSMDAQAARAAPVTGVGPGQFVAFIPRFRPEQAEGPNDLAFNFVNYAHNDYYQLAIELGWTGAALYVGLLLLTLAASPHQDPLGASLMAGLVPLWISGIWDAHATVVPGTMAWAWVACGLVAARALNPAAMPDPVVASPPAPAGSTTDAGLLTLSPVPGGKTHA</sequence>
<dbReference type="Pfam" id="PF04932">
    <property type="entry name" value="Wzy_C"/>
    <property type="match status" value="1"/>
</dbReference>
<name>A0ABV8XT78_9DEIO</name>
<feature type="transmembrane region" description="Helical" evidence="6">
    <location>
        <begin position="71"/>
        <end position="87"/>
    </location>
</feature>
<feature type="transmembrane region" description="Helical" evidence="6">
    <location>
        <begin position="187"/>
        <end position="206"/>
    </location>
</feature>
<evidence type="ECO:0000313" key="9">
    <source>
        <dbReference type="Proteomes" id="UP001595998"/>
    </source>
</evidence>
<dbReference type="GO" id="GO:0016874">
    <property type="term" value="F:ligase activity"/>
    <property type="evidence" value="ECO:0007669"/>
    <property type="project" value="UniProtKB-KW"/>
</dbReference>
<evidence type="ECO:0000256" key="3">
    <source>
        <dbReference type="ARBA" id="ARBA00022989"/>
    </source>
</evidence>
<dbReference type="Proteomes" id="UP001595998">
    <property type="component" value="Unassembled WGS sequence"/>
</dbReference>
<keyword evidence="2 6" id="KW-0812">Transmembrane</keyword>
<gene>
    <name evidence="8" type="ORF">ACFOZ9_12590</name>
</gene>
<dbReference type="RefSeq" id="WP_380040147.1">
    <property type="nucleotide sequence ID" value="NZ_JBHSEH010000016.1"/>
</dbReference>
<evidence type="ECO:0000259" key="7">
    <source>
        <dbReference type="Pfam" id="PF04932"/>
    </source>
</evidence>
<feature type="transmembrane region" description="Helical" evidence="6">
    <location>
        <begin position="93"/>
        <end position="113"/>
    </location>
</feature>
<keyword evidence="8" id="KW-0436">Ligase</keyword>
<feature type="transmembrane region" description="Helical" evidence="6">
    <location>
        <begin position="42"/>
        <end position="59"/>
    </location>
</feature>
<proteinExistence type="predicted"/>
<dbReference type="EMBL" id="JBHSEH010000016">
    <property type="protein sequence ID" value="MFC4427048.1"/>
    <property type="molecule type" value="Genomic_DNA"/>
</dbReference>
<evidence type="ECO:0000256" key="2">
    <source>
        <dbReference type="ARBA" id="ARBA00022692"/>
    </source>
</evidence>
<feature type="transmembrane region" description="Helical" evidence="6">
    <location>
        <begin position="390"/>
        <end position="410"/>
    </location>
</feature>
<keyword evidence="9" id="KW-1185">Reference proteome</keyword>
<feature type="transmembrane region" description="Helical" evidence="6">
    <location>
        <begin position="335"/>
        <end position="360"/>
    </location>
</feature>
<reference evidence="9" key="1">
    <citation type="journal article" date="2019" name="Int. J. Syst. Evol. Microbiol.">
        <title>The Global Catalogue of Microorganisms (GCM) 10K type strain sequencing project: providing services to taxonomists for standard genome sequencing and annotation.</title>
        <authorList>
            <consortium name="The Broad Institute Genomics Platform"/>
            <consortium name="The Broad Institute Genome Sequencing Center for Infectious Disease"/>
            <person name="Wu L."/>
            <person name="Ma J."/>
        </authorList>
    </citation>
    <scope>NUCLEOTIDE SEQUENCE [LARGE SCALE GENOMIC DNA]</scope>
    <source>
        <strain evidence="9">CCUG 56029</strain>
    </source>
</reference>
<dbReference type="InterPro" id="IPR007016">
    <property type="entry name" value="O-antigen_ligase-rel_domated"/>
</dbReference>
<feature type="domain" description="O-antigen ligase-related" evidence="7">
    <location>
        <begin position="197"/>
        <end position="351"/>
    </location>
</feature>
<keyword evidence="4 6" id="KW-0472">Membrane</keyword>
<feature type="transmembrane region" description="Helical" evidence="6">
    <location>
        <begin position="164"/>
        <end position="182"/>
    </location>
</feature>
<dbReference type="PANTHER" id="PTHR37422">
    <property type="entry name" value="TEICHURONIC ACID BIOSYNTHESIS PROTEIN TUAE"/>
    <property type="match status" value="1"/>
</dbReference>
<feature type="transmembrane region" description="Helical" evidence="6">
    <location>
        <begin position="212"/>
        <end position="228"/>
    </location>
</feature>
<dbReference type="InterPro" id="IPR051533">
    <property type="entry name" value="WaaL-like"/>
</dbReference>
<evidence type="ECO:0000313" key="8">
    <source>
        <dbReference type="EMBL" id="MFC4427048.1"/>
    </source>
</evidence>
<comment type="subcellular location">
    <subcellularLocation>
        <location evidence="1">Membrane</location>
        <topology evidence="1">Multi-pass membrane protein</topology>
    </subcellularLocation>
</comment>
<keyword evidence="3 6" id="KW-1133">Transmembrane helix</keyword>
<evidence type="ECO:0000256" key="1">
    <source>
        <dbReference type="ARBA" id="ARBA00004141"/>
    </source>
</evidence>
<evidence type="ECO:0000256" key="4">
    <source>
        <dbReference type="ARBA" id="ARBA00023136"/>
    </source>
</evidence>
<feature type="transmembrane region" description="Helical" evidence="6">
    <location>
        <begin position="367"/>
        <end position="384"/>
    </location>
</feature>
<accession>A0ABV8XT78</accession>
<organism evidence="8 9">
    <name type="scientific">Deinococcus navajonensis</name>
    <dbReference type="NCBI Taxonomy" id="309884"/>
    <lineage>
        <taxon>Bacteria</taxon>
        <taxon>Thermotogati</taxon>
        <taxon>Deinococcota</taxon>
        <taxon>Deinococci</taxon>
        <taxon>Deinococcales</taxon>
        <taxon>Deinococcaceae</taxon>
        <taxon>Deinococcus</taxon>
    </lineage>
</organism>
<comment type="caution">
    <text evidence="8">The sequence shown here is derived from an EMBL/GenBank/DDBJ whole genome shotgun (WGS) entry which is preliminary data.</text>
</comment>
<evidence type="ECO:0000256" key="6">
    <source>
        <dbReference type="SAM" id="Phobius"/>
    </source>
</evidence>
<feature type="transmembrane region" description="Helical" evidence="6">
    <location>
        <begin position="233"/>
        <end position="254"/>
    </location>
</feature>